<dbReference type="Pfam" id="PF01476">
    <property type="entry name" value="LysM"/>
    <property type="match status" value="2"/>
</dbReference>
<dbReference type="CDD" id="cd00118">
    <property type="entry name" value="LysM"/>
    <property type="match status" value="2"/>
</dbReference>
<dbReference type="SMART" id="SM00257">
    <property type="entry name" value="LysM"/>
    <property type="match status" value="2"/>
</dbReference>
<dbReference type="Proteomes" id="UP000324252">
    <property type="component" value="Unassembled WGS sequence"/>
</dbReference>
<dbReference type="InterPro" id="IPR016047">
    <property type="entry name" value="M23ase_b-sheet_dom"/>
</dbReference>
<dbReference type="SUPFAM" id="SSF51261">
    <property type="entry name" value="Duplicated hybrid motif"/>
    <property type="match status" value="1"/>
</dbReference>
<feature type="domain" description="LysM" evidence="2">
    <location>
        <begin position="175"/>
        <end position="219"/>
    </location>
</feature>
<dbReference type="CDD" id="cd12797">
    <property type="entry name" value="M23_peptidase"/>
    <property type="match status" value="1"/>
</dbReference>
<gene>
    <name evidence="3" type="ORF">SAMN05444142_101907</name>
</gene>
<reference evidence="3 4" key="1">
    <citation type="submission" date="2016-11" db="EMBL/GenBank/DDBJ databases">
        <authorList>
            <person name="Varghese N."/>
            <person name="Submissions S."/>
        </authorList>
    </citation>
    <scope>NUCLEOTIDE SEQUENCE [LARGE SCALE GENOMIC DNA]</scope>
    <source>
        <strain evidence="3 4">DSM 29620</strain>
    </source>
</reference>
<dbReference type="Gene3D" id="2.70.70.10">
    <property type="entry name" value="Glucose Permease (Domain IIA)"/>
    <property type="match status" value="1"/>
</dbReference>
<accession>A0A1H0AUU5</accession>
<keyword evidence="3" id="KW-0378">Hydrolase</keyword>
<dbReference type="Pfam" id="PF01551">
    <property type="entry name" value="Peptidase_M23"/>
    <property type="match status" value="1"/>
</dbReference>
<evidence type="ECO:0000259" key="2">
    <source>
        <dbReference type="PROSITE" id="PS51782"/>
    </source>
</evidence>
<feature type="region of interest" description="Disordered" evidence="1">
    <location>
        <begin position="230"/>
        <end position="291"/>
    </location>
</feature>
<dbReference type="OrthoDB" id="9795421at2"/>
<dbReference type="InterPro" id="IPR036779">
    <property type="entry name" value="LysM_dom_sf"/>
</dbReference>
<dbReference type="PANTHER" id="PTHR21666:SF270">
    <property type="entry name" value="MUREIN HYDROLASE ACTIVATOR ENVC"/>
    <property type="match status" value="1"/>
</dbReference>
<dbReference type="SUPFAM" id="SSF54106">
    <property type="entry name" value="LysM domain"/>
    <property type="match status" value="2"/>
</dbReference>
<dbReference type="PANTHER" id="PTHR21666">
    <property type="entry name" value="PEPTIDASE-RELATED"/>
    <property type="match status" value="1"/>
</dbReference>
<proteinExistence type="predicted"/>
<keyword evidence="4" id="KW-1185">Reference proteome</keyword>
<dbReference type="AlphaFoldDB" id="A0A1H0AUU5"/>
<organism evidence="3 4">
    <name type="scientific">Lutimaribacter pacificus</name>
    <dbReference type="NCBI Taxonomy" id="391948"/>
    <lineage>
        <taxon>Bacteria</taxon>
        <taxon>Pseudomonadati</taxon>
        <taxon>Pseudomonadota</taxon>
        <taxon>Alphaproteobacteria</taxon>
        <taxon>Rhodobacterales</taxon>
        <taxon>Roseobacteraceae</taxon>
        <taxon>Lutimaribacter</taxon>
    </lineage>
</organism>
<evidence type="ECO:0000313" key="4">
    <source>
        <dbReference type="Proteomes" id="UP000324252"/>
    </source>
</evidence>
<name>A0A1H0AUU5_9RHOB</name>
<protein>
    <submittedName>
        <fullName evidence="3">Murein DD-endopeptidase MepM and murein hydrolase activator NlpD, contain LysM domain</fullName>
    </submittedName>
</protein>
<dbReference type="InterPro" id="IPR011055">
    <property type="entry name" value="Dup_hybrid_motif"/>
</dbReference>
<feature type="compositionally biased region" description="Low complexity" evidence="1">
    <location>
        <begin position="257"/>
        <end position="278"/>
    </location>
</feature>
<sequence length="404" mass="41757">MTAATYPTRTIRRTRWLLAGAALGLAAGCQQPLDFDLRGNFGEAMSTSEAAQQAVAPRPQPDNRGVISYPGYQVAVAERGDTVVEVANRTGTDPASLARYNGLQIGDRLRAGEVIALPNRVAEPSPATGALGTGPIQPPSQVDITTLAGDAIDRAQPTGVQSNELPQAQTGVEPVRHKVQRGETAYSIARLYNVSVRSLADWNGLGRDFAVREGQYLLIPVPDTSAPATATAAAAPAVATTTQPGTGSPTPTPPSASQPLPQDTTPAAAPAAAATPAPDLGTTQSGNANARMGYPVQGTIIRDYAKGKNDGIDIQASAGSAVKAASAGTVAAITSDADQVPIVVVKHPDNLLTVYANIEGIQVKKGDSVSRGQSIGKIRGGNANYVHFEVRKGFESVDPTPYLN</sequence>
<dbReference type="InterPro" id="IPR018392">
    <property type="entry name" value="LysM"/>
</dbReference>
<evidence type="ECO:0000313" key="3">
    <source>
        <dbReference type="EMBL" id="SHJ64576.1"/>
    </source>
</evidence>
<dbReference type="PROSITE" id="PS51782">
    <property type="entry name" value="LYSM"/>
    <property type="match status" value="1"/>
</dbReference>
<dbReference type="EMBL" id="FQZZ01000001">
    <property type="protein sequence ID" value="SHJ64576.1"/>
    <property type="molecule type" value="Genomic_DNA"/>
</dbReference>
<evidence type="ECO:0000256" key="1">
    <source>
        <dbReference type="SAM" id="MobiDB-lite"/>
    </source>
</evidence>
<dbReference type="Gene3D" id="3.10.350.10">
    <property type="entry name" value="LysM domain"/>
    <property type="match status" value="2"/>
</dbReference>
<feature type="compositionally biased region" description="Low complexity" evidence="1">
    <location>
        <begin position="230"/>
        <end position="249"/>
    </location>
</feature>
<dbReference type="GO" id="GO:0004222">
    <property type="term" value="F:metalloendopeptidase activity"/>
    <property type="evidence" value="ECO:0007669"/>
    <property type="project" value="TreeGrafter"/>
</dbReference>
<dbReference type="InterPro" id="IPR050570">
    <property type="entry name" value="Cell_wall_metabolism_enzyme"/>
</dbReference>